<name>U2Q8N7_9ACTN</name>
<organism evidence="1 2">
    <name type="scientific">Propionibacterium acidifaciens F0233</name>
    <dbReference type="NCBI Taxonomy" id="553198"/>
    <lineage>
        <taxon>Bacteria</taxon>
        <taxon>Bacillati</taxon>
        <taxon>Actinomycetota</taxon>
        <taxon>Actinomycetes</taxon>
        <taxon>Propionibacteriales</taxon>
        <taxon>Propionibacteriaceae</taxon>
        <taxon>Propionibacterium</taxon>
    </lineage>
</organism>
<evidence type="ECO:0000313" key="1">
    <source>
        <dbReference type="EMBL" id="ERK59155.1"/>
    </source>
</evidence>
<reference evidence="1" key="1">
    <citation type="submission" date="2013-08" db="EMBL/GenBank/DDBJ databases">
        <authorList>
            <person name="Durkin A.S."/>
            <person name="Haft D.R."/>
            <person name="McCorrison J."/>
            <person name="Torralba M."/>
            <person name="Gillis M."/>
            <person name="Haft D.H."/>
            <person name="Methe B."/>
            <person name="Sutton G."/>
            <person name="Nelson K.E."/>
        </authorList>
    </citation>
    <scope>NUCLEOTIDE SEQUENCE [LARGE SCALE GENOMIC DNA]</scope>
    <source>
        <strain evidence="1">F0233</strain>
    </source>
</reference>
<dbReference type="Proteomes" id="UP000017052">
    <property type="component" value="Unassembled WGS sequence"/>
</dbReference>
<keyword evidence="2" id="KW-1185">Reference proteome</keyword>
<sequence length="38" mass="4103">MCLALGFAKRSLPGADQAVLKFTRLVAPRLYEIIGVSP</sequence>
<protein>
    <submittedName>
        <fullName evidence="1">Uncharacterized protein</fullName>
    </submittedName>
</protein>
<dbReference type="EMBL" id="ACVN02000124">
    <property type="protein sequence ID" value="ERK59155.1"/>
    <property type="molecule type" value="Genomic_DNA"/>
</dbReference>
<evidence type="ECO:0000313" key="2">
    <source>
        <dbReference type="Proteomes" id="UP000017052"/>
    </source>
</evidence>
<accession>U2Q8N7</accession>
<comment type="caution">
    <text evidence="1">The sequence shown here is derived from an EMBL/GenBank/DDBJ whole genome shotgun (WGS) entry which is preliminary data.</text>
</comment>
<dbReference type="AlphaFoldDB" id="U2Q8N7"/>
<gene>
    <name evidence="1" type="ORF">HMPREF0682_1801</name>
</gene>
<proteinExistence type="predicted"/>